<dbReference type="AlphaFoldDB" id="A0A1B6DZE9"/>
<name>A0A1B6DZE9_9HEMI</name>
<feature type="non-terminal residue" evidence="2">
    <location>
        <position position="1"/>
    </location>
</feature>
<accession>A0A1B6DZE9</accession>
<keyword evidence="1" id="KW-0812">Transmembrane</keyword>
<protein>
    <submittedName>
        <fullName evidence="2">Uncharacterized protein</fullName>
    </submittedName>
</protein>
<keyword evidence="1" id="KW-0472">Membrane</keyword>
<reference evidence="2" key="1">
    <citation type="submission" date="2015-12" db="EMBL/GenBank/DDBJ databases">
        <title>De novo transcriptome assembly of four potential Pierce s Disease insect vectors from Arizona vineyards.</title>
        <authorList>
            <person name="Tassone E.E."/>
        </authorList>
    </citation>
    <scope>NUCLEOTIDE SEQUENCE</scope>
</reference>
<proteinExistence type="predicted"/>
<feature type="transmembrane region" description="Helical" evidence="1">
    <location>
        <begin position="31"/>
        <end position="56"/>
    </location>
</feature>
<evidence type="ECO:0000313" key="2">
    <source>
        <dbReference type="EMBL" id="JAS31040.1"/>
    </source>
</evidence>
<evidence type="ECO:0000256" key="1">
    <source>
        <dbReference type="SAM" id="Phobius"/>
    </source>
</evidence>
<dbReference type="EMBL" id="GEDC01006258">
    <property type="protein sequence ID" value="JAS31040.1"/>
    <property type="molecule type" value="Transcribed_RNA"/>
</dbReference>
<organism evidence="2">
    <name type="scientific">Clastoptera arizonana</name>
    <name type="common">Arizona spittle bug</name>
    <dbReference type="NCBI Taxonomy" id="38151"/>
    <lineage>
        <taxon>Eukaryota</taxon>
        <taxon>Metazoa</taxon>
        <taxon>Ecdysozoa</taxon>
        <taxon>Arthropoda</taxon>
        <taxon>Hexapoda</taxon>
        <taxon>Insecta</taxon>
        <taxon>Pterygota</taxon>
        <taxon>Neoptera</taxon>
        <taxon>Paraneoptera</taxon>
        <taxon>Hemiptera</taxon>
        <taxon>Auchenorrhyncha</taxon>
        <taxon>Cercopoidea</taxon>
        <taxon>Clastopteridae</taxon>
        <taxon>Clastoptera</taxon>
    </lineage>
</organism>
<sequence>HNIGSYSDIPSYTLPAHQAPKKVSHPSVNNIQFIEIGGVFIVIFFGMGLACISLLFEYQNSMKNKSIKQPNSENLITFDLHQHQRNSLRNIKSITENIVVKK</sequence>
<keyword evidence="1" id="KW-1133">Transmembrane helix</keyword>
<gene>
    <name evidence="2" type="ORF">g.45399</name>
</gene>